<feature type="site" description="Transition state stabilizer" evidence="7">
    <location>
        <position position="253"/>
    </location>
</feature>
<evidence type="ECO:0000256" key="7">
    <source>
        <dbReference type="PIRSR" id="PIRSR604808-3"/>
    </source>
</evidence>
<evidence type="ECO:0000256" key="8">
    <source>
        <dbReference type="SAM" id="MobiDB-lite"/>
    </source>
</evidence>
<dbReference type="InterPro" id="IPR037493">
    <property type="entry name" value="ExoIII-like"/>
</dbReference>
<dbReference type="PANTHER" id="PTHR43250">
    <property type="entry name" value="EXODEOXYRIBONUCLEASE III"/>
    <property type="match status" value="1"/>
</dbReference>
<evidence type="ECO:0000256" key="2">
    <source>
        <dbReference type="ARBA" id="ARBA00022723"/>
    </source>
</evidence>
<keyword evidence="6" id="KW-0464">Manganese</keyword>
<feature type="site" description="Important for catalytic activity" evidence="7">
    <location>
        <position position="324"/>
    </location>
</feature>
<feature type="binding site" evidence="6">
    <location>
        <position position="251"/>
    </location>
    <ligand>
        <name>Mg(2+)</name>
        <dbReference type="ChEBI" id="CHEBI:18420"/>
        <label>1</label>
    </ligand>
</feature>
<feature type="binding site" evidence="6">
    <location>
        <position position="67"/>
    </location>
    <ligand>
        <name>Mg(2+)</name>
        <dbReference type="ChEBI" id="CHEBI:18420"/>
        <label>1</label>
    </ligand>
</feature>
<name>A0A5P8FPH0_9MICO</name>
<keyword evidence="4 6" id="KW-0460">Magnesium</keyword>
<dbReference type="Pfam" id="PF03372">
    <property type="entry name" value="Exo_endo_phos"/>
    <property type="match status" value="1"/>
</dbReference>
<dbReference type="InterPro" id="IPR004808">
    <property type="entry name" value="AP_endonuc_1"/>
</dbReference>
<feature type="active site" evidence="5">
    <location>
        <position position="192"/>
    </location>
</feature>
<evidence type="ECO:0000313" key="11">
    <source>
        <dbReference type="Proteomes" id="UP000271708"/>
    </source>
</evidence>
<gene>
    <name evidence="10" type="ORF">EEW87_015890</name>
</gene>
<keyword evidence="3" id="KW-0378">Hydrolase</keyword>
<keyword evidence="2 6" id="KW-0479">Metal-binding</keyword>
<sequence length="363" mass="39340">MTSTSCSACSIIRGCVCLRVGSGESRSRDLAGESSASTPRRYPAGPAVGDVGEDGAVSSSLRVASYNVNGIRAAHRRGFGEWLARRDPDVVALQEVRAPAAAIPEGAFGDLHCVYEPGQIPGRNGVAVLTREAPTAVRTWDGTAVVIAPGQEQHVVEAPPGTLARGISRYATEGRYVEVDLADRPLTVASLYLPKGGLPAELQKPGRMREAPDGGARYERKMHFMDAFTRQLTRSRKAALAAGRDFLLMGDLNVAHLEHDVRNWRRARQSEGFLPEEREWIDALIGPRTLVDVLRTHVGPADGPYSWWSWMGEAFAKDVGWRIDYHLATPRLARTAVAAGVDREPSADARVSDHAPVVVDYAT</sequence>
<feature type="region of interest" description="Disordered" evidence="8">
    <location>
        <begin position="26"/>
        <end position="49"/>
    </location>
</feature>
<feature type="binding site" evidence="6">
    <location>
        <position position="95"/>
    </location>
    <ligand>
        <name>Mg(2+)</name>
        <dbReference type="ChEBI" id="CHEBI:18420"/>
        <label>1</label>
    </ligand>
</feature>
<dbReference type="EMBL" id="CP044548">
    <property type="protein sequence ID" value="QFQ31497.2"/>
    <property type="molecule type" value="Genomic_DNA"/>
</dbReference>
<dbReference type="KEGG" id="jme:EEW87_015890"/>
<feature type="binding site" evidence="6">
    <location>
        <position position="354"/>
    </location>
    <ligand>
        <name>Mg(2+)</name>
        <dbReference type="ChEBI" id="CHEBI:18420"/>
        <label>1</label>
    </ligand>
</feature>
<evidence type="ECO:0000256" key="6">
    <source>
        <dbReference type="PIRSR" id="PIRSR604808-2"/>
    </source>
</evidence>
<evidence type="ECO:0000256" key="4">
    <source>
        <dbReference type="ARBA" id="ARBA00022842"/>
    </source>
</evidence>
<evidence type="ECO:0000256" key="1">
    <source>
        <dbReference type="ARBA" id="ARBA00007092"/>
    </source>
</evidence>
<dbReference type="InterPro" id="IPR036691">
    <property type="entry name" value="Endo/exonu/phosph_ase_sf"/>
</dbReference>
<organism evidence="10 11">
    <name type="scientific">Janibacter melonis</name>
    <dbReference type="NCBI Taxonomy" id="262209"/>
    <lineage>
        <taxon>Bacteria</taxon>
        <taxon>Bacillati</taxon>
        <taxon>Actinomycetota</taxon>
        <taxon>Actinomycetes</taxon>
        <taxon>Micrococcales</taxon>
        <taxon>Intrasporangiaceae</taxon>
        <taxon>Janibacter</taxon>
    </lineage>
</organism>
<feature type="binding site" evidence="6">
    <location>
        <position position="253"/>
    </location>
    <ligand>
        <name>Mg(2+)</name>
        <dbReference type="ChEBI" id="CHEBI:18420"/>
        <label>1</label>
    </ligand>
</feature>
<dbReference type="GO" id="GO:0006281">
    <property type="term" value="P:DNA repair"/>
    <property type="evidence" value="ECO:0007669"/>
    <property type="project" value="InterPro"/>
</dbReference>
<dbReference type="GO" id="GO:0008311">
    <property type="term" value="F:double-stranded DNA 3'-5' DNA exonuclease activity"/>
    <property type="evidence" value="ECO:0007669"/>
    <property type="project" value="InterPro"/>
</dbReference>
<accession>A0A5P8FPH0</accession>
<dbReference type="NCBIfam" id="TIGR00633">
    <property type="entry name" value="xth"/>
    <property type="match status" value="1"/>
</dbReference>
<feature type="active site" description="Proton donor/acceptor" evidence="5">
    <location>
        <position position="251"/>
    </location>
</feature>
<comment type="cofactor">
    <cofactor evidence="6">
        <name>Mg(2+)</name>
        <dbReference type="ChEBI" id="CHEBI:18420"/>
    </cofactor>
    <cofactor evidence="6">
        <name>Mn(2+)</name>
        <dbReference type="ChEBI" id="CHEBI:29035"/>
    </cofactor>
    <text evidence="6">Probably binds two magnesium or manganese ions per subunit.</text>
</comment>
<evidence type="ECO:0000256" key="5">
    <source>
        <dbReference type="PIRSR" id="PIRSR604808-1"/>
    </source>
</evidence>
<comment type="similarity">
    <text evidence="1">Belongs to the DNA repair enzymes AP/ExoA family.</text>
</comment>
<dbReference type="AlphaFoldDB" id="A0A5P8FPH0"/>
<feature type="binding site" evidence="6">
    <location>
        <position position="353"/>
    </location>
    <ligand>
        <name>Mg(2+)</name>
        <dbReference type="ChEBI" id="CHEBI:18420"/>
        <label>1</label>
    </ligand>
</feature>
<evidence type="ECO:0000259" key="9">
    <source>
        <dbReference type="Pfam" id="PF03372"/>
    </source>
</evidence>
<dbReference type="PROSITE" id="PS51435">
    <property type="entry name" value="AP_NUCLEASE_F1_4"/>
    <property type="match status" value="1"/>
</dbReference>
<evidence type="ECO:0000313" key="10">
    <source>
        <dbReference type="EMBL" id="QFQ31497.2"/>
    </source>
</evidence>
<proteinExistence type="inferred from homology"/>
<dbReference type="SUPFAM" id="SSF56219">
    <property type="entry name" value="DNase I-like"/>
    <property type="match status" value="1"/>
</dbReference>
<feature type="domain" description="Endonuclease/exonuclease/phosphatase" evidence="9">
    <location>
        <begin position="64"/>
        <end position="354"/>
    </location>
</feature>
<protein>
    <submittedName>
        <fullName evidence="10">Exodeoxyribonuclease III</fullName>
    </submittedName>
</protein>
<dbReference type="Proteomes" id="UP000271708">
    <property type="component" value="Chromosome"/>
</dbReference>
<reference evidence="10 11" key="1">
    <citation type="submission" date="2019-09" db="EMBL/GenBank/DDBJ databases">
        <title>Complete Genome Sequence of Janibacter melonis M714 with both human health impact and industrial applications.</title>
        <authorList>
            <person name="Jin M."/>
            <person name="Zhao Q.R."/>
        </authorList>
    </citation>
    <scope>NUCLEOTIDE SEQUENCE [LARGE SCALE GENOMIC DNA]</scope>
    <source>
        <strain evidence="10 11">M714</strain>
    </source>
</reference>
<evidence type="ECO:0000256" key="3">
    <source>
        <dbReference type="ARBA" id="ARBA00022801"/>
    </source>
</evidence>
<dbReference type="Gene3D" id="3.60.10.10">
    <property type="entry name" value="Endonuclease/exonuclease/phosphatase"/>
    <property type="match status" value="1"/>
</dbReference>
<dbReference type="GO" id="GO:0046872">
    <property type="term" value="F:metal ion binding"/>
    <property type="evidence" value="ECO:0007669"/>
    <property type="project" value="UniProtKB-KW"/>
</dbReference>
<feature type="active site" description="Proton acceptor" evidence="5">
    <location>
        <position position="354"/>
    </location>
</feature>
<dbReference type="PANTHER" id="PTHR43250:SF2">
    <property type="entry name" value="EXODEOXYRIBONUCLEASE III"/>
    <property type="match status" value="1"/>
</dbReference>
<feature type="site" description="Interaction with DNA substrate" evidence="7">
    <location>
        <position position="354"/>
    </location>
</feature>
<dbReference type="InterPro" id="IPR005135">
    <property type="entry name" value="Endo/exonuclease/phosphatase"/>
</dbReference>